<evidence type="ECO:0000313" key="2">
    <source>
        <dbReference type="Proteomes" id="UP001152320"/>
    </source>
</evidence>
<dbReference type="AlphaFoldDB" id="A0A9Q1HH23"/>
<accession>A0A9Q1HH23</accession>
<name>A0A9Q1HH23_HOLLE</name>
<dbReference type="OrthoDB" id="8046937at2759"/>
<evidence type="ECO:0000313" key="1">
    <source>
        <dbReference type="EMBL" id="KAJ8049632.1"/>
    </source>
</evidence>
<dbReference type="EMBL" id="JAIZAY010000001">
    <property type="protein sequence ID" value="KAJ8049632.1"/>
    <property type="molecule type" value="Genomic_DNA"/>
</dbReference>
<protein>
    <submittedName>
        <fullName evidence="1">Uncharacterized protein</fullName>
    </submittedName>
</protein>
<dbReference type="Proteomes" id="UP001152320">
    <property type="component" value="Chromosome 1"/>
</dbReference>
<dbReference type="PANTHER" id="PTHR47331:SF3">
    <property type="match status" value="1"/>
</dbReference>
<sequence length="132" mass="15491">MKDSHQQKEDYQLEVEMKLIEAKANVYKRYEGPQENHYEGPPLQRSGVHDLIQSQTEISRTMIDQQKLVSLSRLDIQIFDGKVQDYRAFIAAFEHNIGQLTENKQDRLYYLQQFTSGKPRELVRSCMGKDPN</sequence>
<dbReference type="PANTHER" id="PTHR47331">
    <property type="entry name" value="PHD-TYPE DOMAIN-CONTAINING PROTEIN"/>
    <property type="match status" value="1"/>
</dbReference>
<keyword evidence="2" id="KW-1185">Reference proteome</keyword>
<proteinExistence type="predicted"/>
<comment type="caution">
    <text evidence="1">The sequence shown here is derived from an EMBL/GenBank/DDBJ whole genome shotgun (WGS) entry which is preliminary data.</text>
</comment>
<reference evidence="1" key="1">
    <citation type="submission" date="2021-10" db="EMBL/GenBank/DDBJ databases">
        <title>Tropical sea cucumber genome reveals ecological adaptation and Cuvierian tubules defense mechanism.</title>
        <authorList>
            <person name="Chen T."/>
        </authorList>
    </citation>
    <scope>NUCLEOTIDE SEQUENCE</scope>
    <source>
        <strain evidence="1">Nanhai2018</strain>
        <tissue evidence="1">Muscle</tissue>
    </source>
</reference>
<gene>
    <name evidence="1" type="ORF">HOLleu_02465</name>
</gene>
<organism evidence="1 2">
    <name type="scientific">Holothuria leucospilota</name>
    <name type="common">Black long sea cucumber</name>
    <name type="synonym">Mertensiothuria leucospilota</name>
    <dbReference type="NCBI Taxonomy" id="206669"/>
    <lineage>
        <taxon>Eukaryota</taxon>
        <taxon>Metazoa</taxon>
        <taxon>Echinodermata</taxon>
        <taxon>Eleutherozoa</taxon>
        <taxon>Echinozoa</taxon>
        <taxon>Holothuroidea</taxon>
        <taxon>Aspidochirotacea</taxon>
        <taxon>Aspidochirotida</taxon>
        <taxon>Holothuriidae</taxon>
        <taxon>Holothuria</taxon>
    </lineage>
</organism>